<dbReference type="EC" id="3.1.3.48" evidence="2"/>
<comment type="caution">
    <text evidence="6">The sequence shown here is derived from an EMBL/GenBank/DDBJ whole genome shotgun (WGS) entry which is preliminary data.</text>
</comment>
<protein>
    <recommendedName>
        <fullName evidence="2">protein-tyrosine-phosphatase</fullName>
        <ecNumber evidence="2">3.1.3.48</ecNumber>
    </recommendedName>
</protein>
<evidence type="ECO:0000313" key="6">
    <source>
        <dbReference type="EMBL" id="HIX52218.1"/>
    </source>
</evidence>
<evidence type="ECO:0000256" key="1">
    <source>
        <dbReference type="ARBA" id="ARBA00005750"/>
    </source>
</evidence>
<dbReference type="PIRSF" id="PIRSF016557">
    <property type="entry name" value="Caps_synth_CpsB"/>
    <property type="match status" value="1"/>
</dbReference>
<keyword evidence="4" id="KW-0904">Protein phosphatase</keyword>
<dbReference type="EMBL" id="DXEU01000096">
    <property type="protein sequence ID" value="HIX52218.1"/>
    <property type="molecule type" value="Genomic_DNA"/>
</dbReference>
<gene>
    <name evidence="6" type="ORF">IAA28_05380</name>
</gene>
<name>A0A9D1W473_9FIRM</name>
<evidence type="ECO:0000256" key="5">
    <source>
        <dbReference type="ARBA" id="ARBA00051722"/>
    </source>
</evidence>
<comment type="catalytic activity">
    <reaction evidence="5">
        <text>O-phospho-L-tyrosyl-[protein] + H2O = L-tyrosyl-[protein] + phosphate</text>
        <dbReference type="Rhea" id="RHEA:10684"/>
        <dbReference type="Rhea" id="RHEA-COMP:10136"/>
        <dbReference type="Rhea" id="RHEA-COMP:20101"/>
        <dbReference type="ChEBI" id="CHEBI:15377"/>
        <dbReference type="ChEBI" id="CHEBI:43474"/>
        <dbReference type="ChEBI" id="CHEBI:46858"/>
        <dbReference type="ChEBI" id="CHEBI:61978"/>
        <dbReference type="EC" id="3.1.3.48"/>
    </reaction>
</comment>
<dbReference type="SUPFAM" id="SSF89550">
    <property type="entry name" value="PHP domain-like"/>
    <property type="match status" value="1"/>
</dbReference>
<reference evidence="6" key="2">
    <citation type="submission" date="2021-04" db="EMBL/GenBank/DDBJ databases">
        <authorList>
            <person name="Gilroy R."/>
        </authorList>
    </citation>
    <scope>NUCLEOTIDE SEQUENCE</scope>
    <source>
        <strain evidence="6">ChiGjej4B4-12881</strain>
    </source>
</reference>
<dbReference type="InterPro" id="IPR016667">
    <property type="entry name" value="Caps_polysacc_synth_CpsB/CapC"/>
</dbReference>
<dbReference type="GO" id="GO:0004725">
    <property type="term" value="F:protein tyrosine phosphatase activity"/>
    <property type="evidence" value="ECO:0007669"/>
    <property type="project" value="UniProtKB-EC"/>
</dbReference>
<proteinExistence type="inferred from homology"/>
<reference evidence="6" key="1">
    <citation type="journal article" date="2021" name="PeerJ">
        <title>Extensive microbial diversity within the chicken gut microbiome revealed by metagenomics and culture.</title>
        <authorList>
            <person name="Gilroy R."/>
            <person name="Ravi A."/>
            <person name="Getino M."/>
            <person name="Pursley I."/>
            <person name="Horton D.L."/>
            <person name="Alikhan N.F."/>
            <person name="Baker D."/>
            <person name="Gharbi K."/>
            <person name="Hall N."/>
            <person name="Watson M."/>
            <person name="Adriaenssens E.M."/>
            <person name="Foster-Nyarko E."/>
            <person name="Jarju S."/>
            <person name="Secka A."/>
            <person name="Antonio M."/>
            <person name="Oren A."/>
            <person name="Chaudhuri R.R."/>
            <person name="La Ragione R."/>
            <person name="Hildebrand F."/>
            <person name="Pallen M.J."/>
        </authorList>
    </citation>
    <scope>NUCLEOTIDE SEQUENCE</scope>
    <source>
        <strain evidence="6">ChiGjej4B4-12881</strain>
    </source>
</reference>
<evidence type="ECO:0000256" key="4">
    <source>
        <dbReference type="ARBA" id="ARBA00022912"/>
    </source>
</evidence>
<organism evidence="6 7">
    <name type="scientific">Candidatus Lachnoclostridium stercoripullorum</name>
    <dbReference type="NCBI Taxonomy" id="2838635"/>
    <lineage>
        <taxon>Bacteria</taxon>
        <taxon>Bacillati</taxon>
        <taxon>Bacillota</taxon>
        <taxon>Clostridia</taxon>
        <taxon>Lachnospirales</taxon>
        <taxon>Lachnospiraceae</taxon>
    </lineage>
</organism>
<dbReference type="Proteomes" id="UP000886780">
    <property type="component" value="Unassembled WGS sequence"/>
</dbReference>
<evidence type="ECO:0000313" key="7">
    <source>
        <dbReference type="Proteomes" id="UP000886780"/>
    </source>
</evidence>
<dbReference type="InterPro" id="IPR016195">
    <property type="entry name" value="Pol/histidinol_Pase-like"/>
</dbReference>
<keyword evidence="3" id="KW-0378">Hydrolase</keyword>
<dbReference type="Gene3D" id="3.20.20.140">
    <property type="entry name" value="Metal-dependent hydrolases"/>
    <property type="match status" value="1"/>
</dbReference>
<accession>A0A9D1W473</accession>
<comment type="similarity">
    <text evidence="1">Belongs to the metallo-dependent hydrolases superfamily. CpsB/CapC family.</text>
</comment>
<dbReference type="Pfam" id="PF19567">
    <property type="entry name" value="CpsB_CapC"/>
    <property type="match status" value="1"/>
</dbReference>
<dbReference type="GO" id="GO:0030145">
    <property type="term" value="F:manganese ion binding"/>
    <property type="evidence" value="ECO:0007669"/>
    <property type="project" value="InterPro"/>
</dbReference>
<evidence type="ECO:0000256" key="2">
    <source>
        <dbReference type="ARBA" id="ARBA00013064"/>
    </source>
</evidence>
<dbReference type="PANTHER" id="PTHR39181">
    <property type="entry name" value="TYROSINE-PROTEIN PHOSPHATASE YWQE"/>
    <property type="match status" value="1"/>
</dbReference>
<dbReference type="PANTHER" id="PTHR39181:SF1">
    <property type="entry name" value="TYROSINE-PROTEIN PHOSPHATASE YWQE"/>
    <property type="match status" value="1"/>
</dbReference>
<sequence length="256" mass="28980">MIDLHCHILPGLDDGADSWETALEMGRMAAEAGTVTVAATCHYLHPSSRLTSFGTDFEWAYREKKERLQAFFEKMKIGLTLTAGAEIFAGEDFLSRMGREPLPTLNGTRCLLVETPPDAPAFFIYRLLDRLLEMDYLPLLAHPERYLCAQRMPAHLYEWYRMGAMLQVNKGSVYGAFGSAAQRTADAILRHRLAAVAASDAHSAVRRTPRMDSLYQLLAEKYGPACPELLLRENPRRILEGRRVIWESPIPFDYDE</sequence>
<evidence type="ECO:0000256" key="3">
    <source>
        <dbReference type="ARBA" id="ARBA00022801"/>
    </source>
</evidence>
<dbReference type="AlphaFoldDB" id="A0A9D1W473"/>